<comment type="similarity">
    <text evidence="1">Belongs to the cytochrome P450 family.</text>
</comment>
<keyword evidence="2" id="KW-0408">Iron</keyword>
<evidence type="ECO:0000313" key="4">
    <source>
        <dbReference type="EMBL" id="TCP29922.1"/>
    </source>
</evidence>
<protein>
    <submittedName>
        <fullName evidence="4">Uncharacterized protein</fullName>
    </submittedName>
</protein>
<evidence type="ECO:0000256" key="2">
    <source>
        <dbReference type="ARBA" id="ARBA00022617"/>
    </source>
</evidence>
<dbReference type="SUPFAM" id="SSF48264">
    <property type="entry name" value="Cytochrome P450"/>
    <property type="match status" value="1"/>
</dbReference>
<dbReference type="GO" id="GO:0016705">
    <property type="term" value="F:oxidoreductase activity, acting on paired donors, with incorporation or reduction of molecular oxygen"/>
    <property type="evidence" value="ECO:0007669"/>
    <property type="project" value="InterPro"/>
</dbReference>
<dbReference type="RefSeq" id="WP_243646977.1">
    <property type="nucleotide sequence ID" value="NZ_SLXK01000007.1"/>
</dbReference>
<comment type="caution">
    <text evidence="4">The sequence shown here is derived from an EMBL/GenBank/DDBJ whole genome shotgun (WGS) entry which is preliminary data.</text>
</comment>
<dbReference type="GO" id="GO:0004497">
    <property type="term" value="F:monooxygenase activity"/>
    <property type="evidence" value="ECO:0007669"/>
    <property type="project" value="UniProtKB-KW"/>
</dbReference>
<keyword evidence="3" id="KW-0560">Oxidoreductase</keyword>
<sequence length="87" mass="9812">MEAFVGYIHQLITLRRQAPQNDLISSLIQAEEEGDQLTKPEPELIKSAIEEFLRYNGPVEFGINRWAGETIELAGQIIPRRAGFSCP</sequence>
<keyword evidence="3" id="KW-0503">Monooxygenase</keyword>
<proteinExistence type="inferred from homology"/>
<evidence type="ECO:0000256" key="1">
    <source>
        <dbReference type="ARBA" id="ARBA00010617"/>
    </source>
</evidence>
<dbReference type="Gene3D" id="1.10.630.10">
    <property type="entry name" value="Cytochrome P450"/>
    <property type="match status" value="2"/>
</dbReference>
<dbReference type="AlphaFoldDB" id="A0A4R2P571"/>
<dbReference type="PANTHER" id="PTHR46696">
    <property type="entry name" value="P450, PUTATIVE (EUROFUNG)-RELATED"/>
    <property type="match status" value="1"/>
</dbReference>
<gene>
    <name evidence="4" type="ORF">EV207_10716</name>
</gene>
<dbReference type="InterPro" id="IPR036396">
    <property type="entry name" value="Cyt_P450_sf"/>
</dbReference>
<accession>A0A4R2P571</accession>
<name>A0A4R2P571_9BACL</name>
<keyword evidence="2" id="KW-0479">Metal-binding</keyword>
<dbReference type="PANTHER" id="PTHR46696:SF1">
    <property type="entry name" value="CYTOCHROME P450 YJIB-RELATED"/>
    <property type="match status" value="1"/>
</dbReference>
<keyword evidence="2" id="KW-0349">Heme</keyword>
<dbReference type="GO" id="GO:0005506">
    <property type="term" value="F:iron ion binding"/>
    <property type="evidence" value="ECO:0007669"/>
    <property type="project" value="InterPro"/>
</dbReference>
<organism evidence="4 5">
    <name type="scientific">Scopulibacillus darangshiensis</name>
    <dbReference type="NCBI Taxonomy" id="442528"/>
    <lineage>
        <taxon>Bacteria</taxon>
        <taxon>Bacillati</taxon>
        <taxon>Bacillota</taxon>
        <taxon>Bacilli</taxon>
        <taxon>Bacillales</taxon>
        <taxon>Sporolactobacillaceae</taxon>
        <taxon>Scopulibacillus</taxon>
    </lineage>
</organism>
<dbReference type="EMBL" id="SLXK01000007">
    <property type="protein sequence ID" value="TCP29922.1"/>
    <property type="molecule type" value="Genomic_DNA"/>
</dbReference>
<evidence type="ECO:0000256" key="3">
    <source>
        <dbReference type="ARBA" id="ARBA00023033"/>
    </source>
</evidence>
<dbReference type="GO" id="GO:0020037">
    <property type="term" value="F:heme binding"/>
    <property type="evidence" value="ECO:0007669"/>
    <property type="project" value="InterPro"/>
</dbReference>
<keyword evidence="5" id="KW-1185">Reference proteome</keyword>
<reference evidence="4 5" key="1">
    <citation type="submission" date="2019-03" db="EMBL/GenBank/DDBJ databases">
        <title>Genomic Encyclopedia of Type Strains, Phase IV (KMG-IV): sequencing the most valuable type-strain genomes for metagenomic binning, comparative biology and taxonomic classification.</title>
        <authorList>
            <person name="Goeker M."/>
        </authorList>
    </citation>
    <scope>NUCLEOTIDE SEQUENCE [LARGE SCALE GENOMIC DNA]</scope>
    <source>
        <strain evidence="4 5">DSM 19377</strain>
    </source>
</reference>
<evidence type="ECO:0000313" key="5">
    <source>
        <dbReference type="Proteomes" id="UP000295416"/>
    </source>
</evidence>
<dbReference type="Proteomes" id="UP000295416">
    <property type="component" value="Unassembled WGS sequence"/>
</dbReference>